<evidence type="ECO:0000313" key="7">
    <source>
        <dbReference type="Proteomes" id="UP000766904"/>
    </source>
</evidence>
<sequence length="462" mass="50813">MTHSRRAVLRSGAGALALGALAGCLSEPDGDSGGGEDGYASFFALADWSTHVVGDEMEIENPIETGEMGHGWEPPVDLQREIAESQVFIYLDSPEFAWAQDVAADLEAEDVALIDALEGLESQLLPVDRGGDDDREPEDEYDDDPAEVQVAEFEIYDRRTGEEVGYWHGSHWHGGVPDVVLDQHVAIEGVFEDEQGRVLPLGEDEPFRLEARIADGADPDVLEIEPQGDHVELHGAETGRTMIIFELVVDDETVWDTSEDNASVAVVEESEEDESAEFADPHVWVDPVLAQEMVETIATGLGELDPDNAELYEENAAEYTERMAEVDQQFEELAENATREVAVIAGHDSFQYIEERYGFELHTPVGVSPDAVESSEDISELIGVVEEHDIDTILYDPFETQNPDDDVPQMVDVLLDETDATDSAPITAAEGTTQEWNEQGYGWIEQMEEINVPSFSQALGAE</sequence>
<comment type="similarity">
    <text evidence="1">Belongs to the bacterial solute-binding protein 9 family.</text>
</comment>
<gene>
    <name evidence="6" type="ORF">CV102_21625</name>
</gene>
<organism evidence="6 7">
    <name type="scientific">Natronococcus pandeyae</name>
    <dbReference type="NCBI Taxonomy" id="2055836"/>
    <lineage>
        <taxon>Archaea</taxon>
        <taxon>Methanobacteriati</taxon>
        <taxon>Methanobacteriota</taxon>
        <taxon>Stenosarchaea group</taxon>
        <taxon>Halobacteria</taxon>
        <taxon>Halobacteriales</taxon>
        <taxon>Natrialbaceae</taxon>
        <taxon>Natronococcus</taxon>
    </lineage>
</organism>
<dbReference type="GO" id="GO:0046872">
    <property type="term" value="F:metal ion binding"/>
    <property type="evidence" value="ECO:0007669"/>
    <property type="project" value="InterPro"/>
</dbReference>
<evidence type="ECO:0000313" key="6">
    <source>
        <dbReference type="EMBL" id="TYL36651.1"/>
    </source>
</evidence>
<evidence type="ECO:0000256" key="1">
    <source>
        <dbReference type="ARBA" id="ARBA00011028"/>
    </source>
</evidence>
<evidence type="ECO:0000256" key="3">
    <source>
        <dbReference type="ARBA" id="ARBA00022729"/>
    </source>
</evidence>
<evidence type="ECO:0000256" key="4">
    <source>
        <dbReference type="SAM" id="Coils"/>
    </source>
</evidence>
<feature type="region of interest" description="Disordered" evidence="5">
    <location>
        <begin position="124"/>
        <end position="144"/>
    </location>
</feature>
<dbReference type="InterPro" id="IPR006311">
    <property type="entry name" value="TAT_signal"/>
</dbReference>
<dbReference type="PROSITE" id="PS51318">
    <property type="entry name" value="TAT"/>
    <property type="match status" value="1"/>
</dbReference>
<dbReference type="AlphaFoldDB" id="A0A8J8TNG7"/>
<reference evidence="6" key="1">
    <citation type="submission" date="2017-11" db="EMBL/GenBank/DDBJ databases">
        <authorList>
            <person name="Kajale S.C."/>
            <person name="Sharma A."/>
        </authorList>
    </citation>
    <scope>NUCLEOTIDE SEQUENCE</scope>
    <source>
        <strain evidence="6">LS1_42</strain>
    </source>
</reference>
<dbReference type="Proteomes" id="UP000766904">
    <property type="component" value="Unassembled WGS sequence"/>
</dbReference>
<dbReference type="OrthoDB" id="50488at2157"/>
<protein>
    <submittedName>
        <fullName evidence="6">Zinc ABC transporter substrate-binding protein</fullName>
    </submittedName>
</protein>
<dbReference type="RefSeq" id="WP_148860077.1">
    <property type="nucleotide sequence ID" value="NZ_PHNJ01000016.1"/>
</dbReference>
<keyword evidence="2" id="KW-0813">Transport</keyword>
<dbReference type="EMBL" id="PHNJ01000016">
    <property type="protein sequence ID" value="TYL36651.1"/>
    <property type="molecule type" value="Genomic_DNA"/>
</dbReference>
<name>A0A8J8TNG7_9EURY</name>
<feature type="compositionally biased region" description="Acidic residues" evidence="5">
    <location>
        <begin position="131"/>
        <end position="144"/>
    </location>
</feature>
<comment type="caution">
    <text evidence="6">The sequence shown here is derived from an EMBL/GenBank/DDBJ whole genome shotgun (WGS) entry which is preliminary data.</text>
</comment>
<keyword evidence="7" id="KW-1185">Reference proteome</keyword>
<feature type="coiled-coil region" evidence="4">
    <location>
        <begin position="309"/>
        <end position="336"/>
    </location>
</feature>
<dbReference type="GO" id="GO:0030001">
    <property type="term" value="P:metal ion transport"/>
    <property type="evidence" value="ECO:0007669"/>
    <property type="project" value="InterPro"/>
</dbReference>
<dbReference type="InterPro" id="IPR050492">
    <property type="entry name" value="Bact_metal-bind_prot9"/>
</dbReference>
<evidence type="ECO:0000256" key="2">
    <source>
        <dbReference type="ARBA" id="ARBA00022448"/>
    </source>
</evidence>
<dbReference type="PANTHER" id="PTHR42953:SF3">
    <property type="entry name" value="HIGH-AFFINITY ZINC UPTAKE SYSTEM PROTEIN ZNUA"/>
    <property type="match status" value="1"/>
</dbReference>
<dbReference type="InterPro" id="IPR006127">
    <property type="entry name" value="ZnuA-like"/>
</dbReference>
<dbReference type="PANTHER" id="PTHR42953">
    <property type="entry name" value="HIGH-AFFINITY ZINC UPTAKE SYSTEM PROTEIN ZNUA-RELATED"/>
    <property type="match status" value="1"/>
</dbReference>
<accession>A0A8J8TNG7</accession>
<evidence type="ECO:0000256" key="5">
    <source>
        <dbReference type="SAM" id="MobiDB-lite"/>
    </source>
</evidence>
<dbReference type="Gene3D" id="3.40.50.1980">
    <property type="entry name" value="Nitrogenase molybdenum iron protein domain"/>
    <property type="match status" value="3"/>
</dbReference>
<keyword evidence="4" id="KW-0175">Coiled coil</keyword>
<dbReference type="SUPFAM" id="SSF53807">
    <property type="entry name" value="Helical backbone' metal receptor"/>
    <property type="match status" value="1"/>
</dbReference>
<keyword evidence="3" id="KW-0732">Signal</keyword>
<dbReference type="Pfam" id="PF01297">
    <property type="entry name" value="ZnuA"/>
    <property type="match status" value="1"/>
</dbReference>
<proteinExistence type="inferred from homology"/>
<dbReference type="PROSITE" id="PS51257">
    <property type="entry name" value="PROKAR_LIPOPROTEIN"/>
    <property type="match status" value="1"/>
</dbReference>